<organism evidence="2 3">
    <name type="scientific">Roseicyclus mahoneyensis</name>
    <dbReference type="NCBI Taxonomy" id="164332"/>
    <lineage>
        <taxon>Bacteria</taxon>
        <taxon>Pseudomonadati</taxon>
        <taxon>Pseudomonadota</taxon>
        <taxon>Alphaproteobacteria</taxon>
        <taxon>Rhodobacterales</taxon>
        <taxon>Roseobacteraceae</taxon>
        <taxon>Roseicyclus</taxon>
    </lineage>
</organism>
<dbReference type="EMBL" id="QGGW01000004">
    <property type="protein sequence ID" value="PWK60429.1"/>
    <property type="molecule type" value="Genomic_DNA"/>
</dbReference>
<keyword evidence="1" id="KW-0472">Membrane</keyword>
<sequence length="83" mass="8991">MANTARFDSFHSTFDTSVPSAVLSRHTHLFWVVIATLAGIAAVVMTFFTFQSIDPMVAGLMDNLSSVTHARNANGFFTLPAVN</sequence>
<dbReference type="AlphaFoldDB" id="A0A316GZ67"/>
<keyword evidence="1" id="KW-1133">Transmembrane helix</keyword>
<protein>
    <submittedName>
        <fullName evidence="2">Uncharacterized protein</fullName>
    </submittedName>
</protein>
<feature type="transmembrane region" description="Helical" evidence="1">
    <location>
        <begin position="29"/>
        <end position="50"/>
    </location>
</feature>
<accession>A0A316GZ67</accession>
<evidence type="ECO:0000313" key="2">
    <source>
        <dbReference type="EMBL" id="PWK60429.1"/>
    </source>
</evidence>
<proteinExistence type="predicted"/>
<comment type="caution">
    <text evidence="2">The sequence shown here is derived from an EMBL/GenBank/DDBJ whole genome shotgun (WGS) entry which is preliminary data.</text>
</comment>
<dbReference type="Proteomes" id="UP000245708">
    <property type="component" value="Unassembled WGS sequence"/>
</dbReference>
<keyword evidence="1" id="KW-0812">Transmembrane</keyword>
<evidence type="ECO:0000313" key="3">
    <source>
        <dbReference type="Proteomes" id="UP000245708"/>
    </source>
</evidence>
<reference evidence="2 3" key="1">
    <citation type="submission" date="2018-05" db="EMBL/GenBank/DDBJ databases">
        <title>Genomic Encyclopedia of Type Strains, Phase IV (KMG-IV): sequencing the most valuable type-strain genomes for metagenomic binning, comparative biology and taxonomic classification.</title>
        <authorList>
            <person name="Goeker M."/>
        </authorList>
    </citation>
    <scope>NUCLEOTIDE SEQUENCE [LARGE SCALE GENOMIC DNA]</scope>
    <source>
        <strain evidence="2 3">DSM 16097</strain>
    </source>
</reference>
<gene>
    <name evidence="2" type="ORF">C7455_10465</name>
</gene>
<dbReference type="RefSeq" id="WP_146199971.1">
    <property type="nucleotide sequence ID" value="NZ_QGGW01000004.1"/>
</dbReference>
<name>A0A316GZ67_9RHOB</name>
<keyword evidence="3" id="KW-1185">Reference proteome</keyword>
<evidence type="ECO:0000256" key="1">
    <source>
        <dbReference type="SAM" id="Phobius"/>
    </source>
</evidence>